<dbReference type="AlphaFoldDB" id="A0A7X6LA68"/>
<organism evidence="1 2">
    <name type="scientific">Nocardia gamkensis</name>
    <dbReference type="NCBI Taxonomy" id="352869"/>
    <lineage>
        <taxon>Bacteria</taxon>
        <taxon>Bacillati</taxon>
        <taxon>Actinomycetota</taxon>
        <taxon>Actinomycetes</taxon>
        <taxon>Mycobacteriales</taxon>
        <taxon>Nocardiaceae</taxon>
        <taxon>Nocardia</taxon>
    </lineage>
</organism>
<proteinExistence type="predicted"/>
<evidence type="ECO:0000313" key="2">
    <source>
        <dbReference type="Proteomes" id="UP000540698"/>
    </source>
</evidence>
<accession>A0A7X6LA68</accession>
<dbReference type="Proteomes" id="UP000540698">
    <property type="component" value="Unassembled WGS sequence"/>
</dbReference>
<keyword evidence="2" id="KW-1185">Reference proteome</keyword>
<sequence>MSTHQRVRTVIVALSGVLVLALGPVTLLAPEAAASPGTSPVTQVSDSVFDFDGQGSKSDDKSGKAEKLSGNVTTKLIDLVAGIIKCGLNIASPSVKCSL</sequence>
<evidence type="ECO:0000313" key="1">
    <source>
        <dbReference type="EMBL" id="NKY30407.1"/>
    </source>
</evidence>
<gene>
    <name evidence="1" type="ORF">HGB38_29950</name>
</gene>
<dbReference type="EMBL" id="JAAXOS010000017">
    <property type="protein sequence ID" value="NKY30407.1"/>
    <property type="molecule type" value="Genomic_DNA"/>
</dbReference>
<comment type="caution">
    <text evidence="1">The sequence shown here is derived from an EMBL/GenBank/DDBJ whole genome shotgun (WGS) entry which is preliminary data.</text>
</comment>
<name>A0A7X6LA68_9NOCA</name>
<protein>
    <submittedName>
        <fullName evidence="1">Uncharacterized protein</fullName>
    </submittedName>
</protein>
<dbReference type="RefSeq" id="WP_062973775.1">
    <property type="nucleotide sequence ID" value="NZ_JAAXOS010000017.1"/>
</dbReference>
<reference evidence="1 2" key="1">
    <citation type="submission" date="2020-04" db="EMBL/GenBank/DDBJ databases">
        <title>MicrobeNet Type strains.</title>
        <authorList>
            <person name="Nicholson A.C."/>
        </authorList>
    </citation>
    <scope>NUCLEOTIDE SEQUENCE [LARGE SCALE GENOMIC DNA]</scope>
    <source>
        <strain evidence="1 2">DSM 44956</strain>
    </source>
</reference>